<dbReference type="Gene3D" id="2.10.109.10">
    <property type="entry name" value="Umud Fragment, subunit A"/>
    <property type="match status" value="1"/>
</dbReference>
<keyword evidence="1" id="KW-0805">Transcription regulation</keyword>
<dbReference type="PANTHER" id="PTHR40661:SF3">
    <property type="entry name" value="FELS-1 PROPHAGE TRANSCRIPTIONAL REGULATOR"/>
    <property type="match status" value="1"/>
</dbReference>
<evidence type="ECO:0000313" key="6">
    <source>
        <dbReference type="Proteomes" id="UP000254437"/>
    </source>
</evidence>
<keyword evidence="3" id="KW-0804">Transcription</keyword>
<dbReference type="SUPFAM" id="SSF51306">
    <property type="entry name" value="LexA/Signal peptidase"/>
    <property type="match status" value="1"/>
</dbReference>
<dbReference type="InterPro" id="IPR036286">
    <property type="entry name" value="LexA/Signal_pep-like_sf"/>
</dbReference>
<dbReference type="AlphaFoldDB" id="A0A378TRT9"/>
<reference evidence="5 6" key="1">
    <citation type="submission" date="2018-06" db="EMBL/GenBank/DDBJ databases">
        <authorList>
            <consortium name="Pathogen Informatics"/>
            <person name="Doyle S."/>
        </authorList>
    </citation>
    <scope>NUCLEOTIDE SEQUENCE [LARGE SCALE GENOMIC DNA]</scope>
    <source>
        <strain evidence="5 6">NCTC10359</strain>
    </source>
</reference>
<dbReference type="EMBL" id="UGQU01000003">
    <property type="protein sequence ID" value="STZ63496.1"/>
    <property type="molecule type" value="Genomic_DNA"/>
</dbReference>
<proteinExistence type="predicted"/>
<protein>
    <submittedName>
        <fullName evidence="5">Uncharacterized HTH-type transcriptional regulator HI_1476</fullName>
    </submittedName>
</protein>
<dbReference type="InterPro" id="IPR015927">
    <property type="entry name" value="Peptidase_S24_S26A/B/C"/>
</dbReference>
<keyword evidence="2" id="KW-0238">DNA-binding</keyword>
<feature type="domain" description="Peptidase S24/S26A/S26B/S26C" evidence="4">
    <location>
        <begin position="31"/>
        <end position="128"/>
    </location>
</feature>
<gene>
    <name evidence="5" type="ORF">NCTC10359_01927</name>
</gene>
<dbReference type="Pfam" id="PF00717">
    <property type="entry name" value="Peptidase_S24"/>
    <property type="match status" value="1"/>
</dbReference>
<dbReference type="Proteomes" id="UP000254437">
    <property type="component" value="Unassembled WGS sequence"/>
</dbReference>
<dbReference type="GO" id="GO:0003677">
    <property type="term" value="F:DNA binding"/>
    <property type="evidence" value="ECO:0007669"/>
    <property type="project" value="UniProtKB-KW"/>
</dbReference>
<organism evidence="5 6">
    <name type="scientific">Moraxella lacunata</name>
    <dbReference type="NCBI Taxonomy" id="477"/>
    <lineage>
        <taxon>Bacteria</taxon>
        <taxon>Pseudomonadati</taxon>
        <taxon>Pseudomonadota</taxon>
        <taxon>Gammaproteobacteria</taxon>
        <taxon>Moraxellales</taxon>
        <taxon>Moraxellaceae</taxon>
        <taxon>Moraxella</taxon>
    </lineage>
</organism>
<dbReference type="RefSeq" id="WP_115007778.1">
    <property type="nucleotide sequence ID" value="NZ_UGQU01000003.1"/>
</dbReference>
<evidence type="ECO:0000256" key="2">
    <source>
        <dbReference type="ARBA" id="ARBA00023125"/>
    </source>
</evidence>
<dbReference type="PANTHER" id="PTHR40661">
    <property type="match status" value="1"/>
</dbReference>
<accession>A0A378TRT9</accession>
<evidence type="ECO:0000259" key="4">
    <source>
        <dbReference type="Pfam" id="PF00717"/>
    </source>
</evidence>
<dbReference type="CDD" id="cd06529">
    <property type="entry name" value="S24_LexA-like"/>
    <property type="match status" value="1"/>
</dbReference>
<name>A0A378TRT9_MORLA</name>
<evidence type="ECO:0000256" key="1">
    <source>
        <dbReference type="ARBA" id="ARBA00023015"/>
    </source>
</evidence>
<evidence type="ECO:0000256" key="3">
    <source>
        <dbReference type="ARBA" id="ARBA00023163"/>
    </source>
</evidence>
<evidence type="ECO:0000313" key="5">
    <source>
        <dbReference type="EMBL" id="STZ63496.1"/>
    </source>
</evidence>
<sequence>MNEIPSHLIFGETYSDFEKKKDNPTEFLTIRKELADELGVQVENCAFFPYSGETMKPTLNGKGIMLADLSDNKLQDGKIYLLSINSRLIVRRVQILLDKIILIADNPKYQNIEVFGEHLNNLKVIGRLRYIMQNFD</sequence>
<dbReference type="InterPro" id="IPR039418">
    <property type="entry name" value="LexA-like"/>
</dbReference>